<dbReference type="OrthoDB" id="57306at2"/>
<keyword evidence="3" id="KW-1185">Reference proteome</keyword>
<evidence type="ECO:0000313" key="3">
    <source>
        <dbReference type="Proteomes" id="UP000198601"/>
    </source>
</evidence>
<dbReference type="Gene3D" id="2.60.120.1270">
    <property type="match status" value="1"/>
</dbReference>
<dbReference type="STRING" id="624147.SAMN04487970_10624"/>
<feature type="signal peptide" evidence="1">
    <location>
        <begin position="1"/>
        <end position="23"/>
    </location>
</feature>
<reference evidence="3" key="1">
    <citation type="submission" date="2016-10" db="EMBL/GenBank/DDBJ databases">
        <authorList>
            <person name="Varghese N."/>
            <person name="Submissions S."/>
        </authorList>
    </citation>
    <scope>NUCLEOTIDE SEQUENCE [LARGE SCALE GENOMIC DNA]</scope>
    <source>
        <strain evidence="3">CGMCC 1.8946</strain>
    </source>
</reference>
<proteinExistence type="predicted"/>
<feature type="chain" id="PRO_5011763393" evidence="1">
    <location>
        <begin position="24"/>
        <end position="370"/>
    </location>
</feature>
<protein>
    <submittedName>
        <fullName evidence="2">Uncharacterized protein</fullName>
    </submittedName>
</protein>
<organism evidence="2 3">
    <name type="scientific">Paenibacillus tianmuensis</name>
    <dbReference type="NCBI Taxonomy" id="624147"/>
    <lineage>
        <taxon>Bacteria</taxon>
        <taxon>Bacillati</taxon>
        <taxon>Bacillota</taxon>
        <taxon>Bacilli</taxon>
        <taxon>Bacillales</taxon>
        <taxon>Paenibacillaceae</taxon>
        <taxon>Paenibacillus</taxon>
    </lineage>
</organism>
<dbReference type="Proteomes" id="UP000198601">
    <property type="component" value="Unassembled WGS sequence"/>
</dbReference>
<evidence type="ECO:0000313" key="2">
    <source>
        <dbReference type="EMBL" id="SCW83631.1"/>
    </source>
</evidence>
<name>A0A1G4TQL5_9BACL</name>
<dbReference type="RefSeq" id="WP_090676502.1">
    <property type="nucleotide sequence ID" value="NZ_FMTT01000062.1"/>
</dbReference>
<gene>
    <name evidence="2" type="ORF">SAMN04487970_10624</name>
</gene>
<accession>A0A1G4TQL5</accession>
<sequence length="370" mass="41350">MRRFSTLLLTGILFSSSILPVAASTVDSKDSNQIIDALSDTTLDSALSASLEAYFDEDISEADKQKLKLVMSKLDEKHRQDVIHINRDGSVISNKSDNVKKFKEGNKEKLDATGKLNMSASDWGIRDINTIKPVNIESLSTGWKHPDDESENVNTGPYRRALSNVGYSRLVADVWLPKKGDGLYISNNGNEKAWAYTGAIDKDGDSIDIGLAYNYESGPNAWDETWGMAIKGANNVTLPAEKNFQGGQYITLDFYVWANNAVALFAAGYNRQGYYVGSTLTAELPWRYDFYANGEGMKVKRITSIAQLNQDLNSGSVFKYAHWSNVKIGQRYNPSISQDWGKFYGYPRNRILVDYTSQSDEKVWIQTAPF</sequence>
<keyword evidence="1" id="KW-0732">Signal</keyword>
<evidence type="ECO:0000256" key="1">
    <source>
        <dbReference type="SAM" id="SignalP"/>
    </source>
</evidence>
<dbReference type="EMBL" id="FMTT01000062">
    <property type="protein sequence ID" value="SCW83631.1"/>
    <property type="molecule type" value="Genomic_DNA"/>
</dbReference>
<dbReference type="AlphaFoldDB" id="A0A1G4TQL5"/>
<dbReference type="InterPro" id="IPR038682">
    <property type="entry name" value="YrpD-like_sf"/>
</dbReference>